<evidence type="ECO:0000313" key="4">
    <source>
        <dbReference type="EMBL" id="CAH2088988.1"/>
    </source>
</evidence>
<evidence type="ECO:0000259" key="1">
    <source>
        <dbReference type="Pfam" id="PF21787"/>
    </source>
</evidence>
<feature type="domain" description="Transposable element P transposase-like RNase H" evidence="1">
    <location>
        <begin position="5"/>
        <end position="101"/>
    </location>
</feature>
<gene>
    <name evidence="4" type="ORF">EEDITHA_LOCUS5088</name>
</gene>
<dbReference type="InterPro" id="IPR048366">
    <property type="entry name" value="TNP-like_GBD"/>
</dbReference>
<dbReference type="InterPro" id="IPR048367">
    <property type="entry name" value="TNP-like_RNaseH_C"/>
</dbReference>
<proteinExistence type="predicted"/>
<feature type="domain" description="Transposable element P transposase-like GTP-binding insertion" evidence="2">
    <location>
        <begin position="125"/>
        <end position="244"/>
    </location>
</feature>
<keyword evidence="5" id="KW-1185">Reference proteome</keyword>
<name>A0AAU9TQH7_EUPED</name>
<dbReference type="Pfam" id="PF21787">
    <property type="entry name" value="TNP-like_RNaseH_N"/>
    <property type="match status" value="1"/>
</dbReference>
<dbReference type="AlphaFoldDB" id="A0AAU9TQH7"/>
<evidence type="ECO:0000259" key="3">
    <source>
        <dbReference type="Pfam" id="PF21789"/>
    </source>
</evidence>
<evidence type="ECO:0000259" key="2">
    <source>
        <dbReference type="Pfam" id="PF21788"/>
    </source>
</evidence>
<dbReference type="Pfam" id="PF21788">
    <property type="entry name" value="TNP-like_GBD"/>
    <property type="match status" value="1"/>
</dbReference>
<dbReference type="InterPro" id="IPR048365">
    <property type="entry name" value="TNP-like_RNaseH_N"/>
</dbReference>
<evidence type="ECO:0008006" key="6">
    <source>
        <dbReference type="Google" id="ProtNLM"/>
    </source>
</evidence>
<feature type="domain" description="Transposable element P transposase-like RNase H C-terminal" evidence="3">
    <location>
        <begin position="322"/>
        <end position="348"/>
    </location>
</feature>
<reference evidence="4" key="1">
    <citation type="submission" date="2022-03" db="EMBL/GenBank/DDBJ databases">
        <authorList>
            <person name="Tunstrom K."/>
        </authorList>
    </citation>
    <scope>NUCLEOTIDE SEQUENCE</scope>
</reference>
<sequence>MFHIKNINYDCKSDLVEGFQDHSTQGRSGLIASFALVFMIGGIRKKVKQPIAHYFSSGFATADRLAVLIKEVLHQCYKAGVNIAATVCDMDGVNRRALSILEASTEHPYIIVENREIVVMFDTPHLLKCFRNMFLKYNIECDTNINSNLQTGRGVAKWEHNIQFYEIDNKNPNFVFAPCLRKDHLDPNNKQKMKVNLAAQVLSHSVAAGMFSKISDGSVTAAATTTANVIANMDKLFDCLNSESSDLRRGKRHATNLTAISPHLIFFQDMKRFFVTLKFIGSSRKPPSQEGWIWTINAVERLWRNLVQKHHIKSLATRRLQQDALENLFGCIRGNCGSNTNPTCGQFVAGLKTAVLSNLAHMGTSGNCETDNNVIINNFDTFLSVSQPKQQTNNDSVASASLTTTSALYSEVDEAINTNDPEIQACAYVAGFIIKKLPVNNCEVCRKIFVSDTIDINHLFVSNREYETDSQSLNYAHKDFISCVELCASAINNFLKDNAYVKMIKKRFFEDIKTIVNFDFIKPCIAHKDENIEIIINCVFFICMKRFCILKNRSFAEEASASSLKRKVKIILHK</sequence>
<dbReference type="Proteomes" id="UP001153954">
    <property type="component" value="Unassembled WGS sequence"/>
</dbReference>
<dbReference type="PANTHER" id="PTHR47577:SF2">
    <property type="entry name" value="THAP DOMAIN CONTAINING 9"/>
    <property type="match status" value="1"/>
</dbReference>
<accession>A0AAU9TQH7</accession>
<dbReference type="Pfam" id="PF21789">
    <property type="entry name" value="TNP-like_RNaseH_C"/>
    <property type="match status" value="1"/>
</dbReference>
<dbReference type="EMBL" id="CAKOGL010000007">
    <property type="protein sequence ID" value="CAH2088988.1"/>
    <property type="molecule type" value="Genomic_DNA"/>
</dbReference>
<comment type="caution">
    <text evidence="4">The sequence shown here is derived from an EMBL/GenBank/DDBJ whole genome shotgun (WGS) entry which is preliminary data.</text>
</comment>
<dbReference type="PANTHER" id="PTHR47577">
    <property type="entry name" value="THAP DOMAIN-CONTAINING PROTEIN 6"/>
    <property type="match status" value="1"/>
</dbReference>
<organism evidence="4 5">
    <name type="scientific">Euphydryas editha</name>
    <name type="common">Edith's checkerspot</name>
    <dbReference type="NCBI Taxonomy" id="104508"/>
    <lineage>
        <taxon>Eukaryota</taxon>
        <taxon>Metazoa</taxon>
        <taxon>Ecdysozoa</taxon>
        <taxon>Arthropoda</taxon>
        <taxon>Hexapoda</taxon>
        <taxon>Insecta</taxon>
        <taxon>Pterygota</taxon>
        <taxon>Neoptera</taxon>
        <taxon>Endopterygota</taxon>
        <taxon>Lepidoptera</taxon>
        <taxon>Glossata</taxon>
        <taxon>Ditrysia</taxon>
        <taxon>Papilionoidea</taxon>
        <taxon>Nymphalidae</taxon>
        <taxon>Nymphalinae</taxon>
        <taxon>Euphydryas</taxon>
    </lineage>
</organism>
<evidence type="ECO:0000313" key="5">
    <source>
        <dbReference type="Proteomes" id="UP001153954"/>
    </source>
</evidence>
<protein>
    <recommendedName>
        <fullName evidence="6">Transposable element P transposase</fullName>
    </recommendedName>
</protein>